<proteinExistence type="predicted"/>
<keyword evidence="1" id="KW-0472">Membrane</keyword>
<feature type="transmembrane region" description="Helical" evidence="1">
    <location>
        <begin position="12"/>
        <end position="34"/>
    </location>
</feature>
<evidence type="ECO:0000256" key="1">
    <source>
        <dbReference type="SAM" id="Phobius"/>
    </source>
</evidence>
<comment type="caution">
    <text evidence="2">The sequence shown here is derived from an EMBL/GenBank/DDBJ whole genome shotgun (WGS) entry which is preliminary data.</text>
</comment>
<name>A0ABQ0DF81_9EUKA</name>
<keyword evidence="1" id="KW-1133">Transmembrane helix</keyword>
<dbReference type="Proteomes" id="UP001628156">
    <property type="component" value="Unassembled WGS sequence"/>
</dbReference>
<reference evidence="2 3" key="1">
    <citation type="journal article" date="2019" name="PLoS Negl. Trop. Dis.">
        <title>Whole genome sequencing of Entamoeba nuttalli reveals mammalian host-related molecular signatures and a novel octapeptide-repeat surface protein.</title>
        <authorList>
            <person name="Tanaka M."/>
            <person name="Makiuchi T."/>
            <person name="Komiyama T."/>
            <person name="Shiina T."/>
            <person name="Osaki K."/>
            <person name="Tachibana H."/>
        </authorList>
    </citation>
    <scope>NUCLEOTIDE SEQUENCE [LARGE SCALE GENOMIC DNA]</scope>
    <source>
        <strain evidence="2 3">P19-061405</strain>
    </source>
</reference>
<organism evidence="2 3">
    <name type="scientific">Entamoeba nuttalli</name>
    <dbReference type="NCBI Taxonomy" id="412467"/>
    <lineage>
        <taxon>Eukaryota</taxon>
        <taxon>Amoebozoa</taxon>
        <taxon>Evosea</taxon>
        <taxon>Archamoebae</taxon>
        <taxon>Mastigamoebida</taxon>
        <taxon>Entamoebidae</taxon>
        <taxon>Entamoeba</taxon>
    </lineage>
</organism>
<sequence>MFLLYFIKRLCFIISLIIVIGYIALIIFISYFGFIQSLFLKSEWILEGINDNNSLLQFVFTTPKNYRINVNSLSMEIFIGNMLIGNGIMTDFTIKQTNKIEIPFYDIQYEDLLTSLPSLSVYLNSFKVSCFSFKLEENVYSLKQKIEI</sequence>
<protein>
    <submittedName>
        <fullName evidence="2">Uncharacterized protein</fullName>
    </submittedName>
</protein>
<keyword evidence="3" id="KW-1185">Reference proteome</keyword>
<dbReference type="EMBL" id="BAAFRS010000082">
    <property type="protein sequence ID" value="GAB1221528.1"/>
    <property type="molecule type" value="Genomic_DNA"/>
</dbReference>
<accession>A0ABQ0DF81</accession>
<keyword evidence="1" id="KW-0812">Transmembrane</keyword>
<evidence type="ECO:0000313" key="2">
    <source>
        <dbReference type="EMBL" id="GAB1221528.1"/>
    </source>
</evidence>
<evidence type="ECO:0000313" key="3">
    <source>
        <dbReference type="Proteomes" id="UP001628156"/>
    </source>
</evidence>
<gene>
    <name evidence="2" type="ORF">ENUP19_0082G0057</name>
</gene>